<dbReference type="SUPFAM" id="SSF57701">
    <property type="entry name" value="Zn2/Cys6 DNA-binding domain"/>
    <property type="match status" value="1"/>
</dbReference>
<dbReference type="GO" id="GO:0000981">
    <property type="term" value="F:DNA-binding transcription factor activity, RNA polymerase II-specific"/>
    <property type="evidence" value="ECO:0007669"/>
    <property type="project" value="InterPro"/>
</dbReference>
<evidence type="ECO:0000256" key="2">
    <source>
        <dbReference type="ARBA" id="ARBA00022833"/>
    </source>
</evidence>
<dbReference type="InterPro" id="IPR036864">
    <property type="entry name" value="Zn2-C6_fun-type_DNA-bd_sf"/>
</dbReference>
<evidence type="ECO:0000313" key="9">
    <source>
        <dbReference type="EMBL" id="OAQ66015.2"/>
    </source>
</evidence>
<feature type="region of interest" description="Disordered" evidence="7">
    <location>
        <begin position="1"/>
        <end position="34"/>
    </location>
</feature>
<dbReference type="PANTHER" id="PTHR36206:SF12">
    <property type="entry name" value="ASPERCRYPTIN BIOSYNTHESIS CLUSTER-SPECIFIC TRANSCRIPTION REGULATOR ATNN-RELATED"/>
    <property type="match status" value="1"/>
</dbReference>
<dbReference type="PROSITE" id="PS00463">
    <property type="entry name" value="ZN2_CY6_FUNGAL_1"/>
    <property type="match status" value="1"/>
</dbReference>
<proteinExistence type="predicted"/>
<dbReference type="EMBL" id="LSBJ02000004">
    <property type="protein sequence ID" value="OAQ66015.2"/>
    <property type="molecule type" value="Genomic_DNA"/>
</dbReference>
<dbReference type="AlphaFoldDB" id="A0A179FK75"/>
<dbReference type="GO" id="GO:0008270">
    <property type="term" value="F:zinc ion binding"/>
    <property type="evidence" value="ECO:0007669"/>
    <property type="project" value="InterPro"/>
</dbReference>
<feature type="compositionally biased region" description="Basic and acidic residues" evidence="7">
    <location>
        <begin position="16"/>
        <end position="25"/>
    </location>
</feature>
<evidence type="ECO:0000256" key="3">
    <source>
        <dbReference type="ARBA" id="ARBA00023015"/>
    </source>
</evidence>
<evidence type="ECO:0000259" key="8">
    <source>
        <dbReference type="PROSITE" id="PS50048"/>
    </source>
</evidence>
<accession>A0A179FK75</accession>
<keyword evidence="5" id="KW-0804">Transcription</keyword>
<feature type="domain" description="Zn(2)-C6 fungal-type" evidence="8">
    <location>
        <begin position="40"/>
        <end position="68"/>
    </location>
</feature>
<evidence type="ECO:0000313" key="10">
    <source>
        <dbReference type="Proteomes" id="UP000078397"/>
    </source>
</evidence>
<name>A0A179FK75_METCM</name>
<dbReference type="InterPro" id="IPR021858">
    <property type="entry name" value="Fun_TF"/>
</dbReference>
<evidence type="ECO:0000256" key="6">
    <source>
        <dbReference type="ARBA" id="ARBA00023242"/>
    </source>
</evidence>
<sequence length="416" mass="47612">MVQPSKTADAGQSKIDSNKHTDDKAKPKRRRAWAPKARTGCMPCRIRHVKCDEAKPFCKRCLSTGRICDGFGYHQDFPSFTPLINWLPDHSTTAPGIQATQRERSMFSLLYTDTIPQVCGTFGHKFWKTDVLRATQVYPAIWHACLAVAAMHERMKMIESENAKAATQMLYDFSLRQYNASIRHLLDIGRENVLTGDDQETLLMASILFNGLCCLQGDVQQAIIHARNGLQLFYLWRYWEQTYQTDTRRRRMSLLSAESLVMLISFTESQFMNRVANVPTTLLRRQIIPYKCSDMPFASITNAYVEFQNLYTGLLSATKFSDSPSCITLPLPRAEHRVAYRREFEVWAAKFENFKQQSALVTEADTEGLLLLETLLTGVEVCLYVDINNAELDYDNYESAFSRIVDLAERVLSKRS</sequence>
<gene>
    <name evidence="9" type="ORF">VFPPC_07632</name>
</gene>
<protein>
    <submittedName>
        <fullName evidence="9">Zn(II)2Cys6 transcription factor</fullName>
    </submittedName>
</protein>
<evidence type="ECO:0000256" key="4">
    <source>
        <dbReference type="ARBA" id="ARBA00023125"/>
    </source>
</evidence>
<dbReference type="InterPro" id="IPR052360">
    <property type="entry name" value="Transcr_Regulatory_Proteins"/>
</dbReference>
<dbReference type="KEGG" id="pchm:VFPPC_07632"/>
<dbReference type="OrthoDB" id="3145928at2759"/>
<dbReference type="Gene3D" id="4.10.240.10">
    <property type="entry name" value="Zn(2)-C6 fungal-type DNA-binding domain"/>
    <property type="match status" value="1"/>
</dbReference>
<dbReference type="RefSeq" id="XP_022284365.1">
    <property type="nucleotide sequence ID" value="XM_022428575.1"/>
</dbReference>
<dbReference type="PROSITE" id="PS50048">
    <property type="entry name" value="ZN2_CY6_FUNGAL_2"/>
    <property type="match status" value="1"/>
</dbReference>
<keyword evidence="2" id="KW-0862">Zinc</keyword>
<evidence type="ECO:0000256" key="5">
    <source>
        <dbReference type="ARBA" id="ARBA00023163"/>
    </source>
</evidence>
<dbReference type="SMART" id="SM00066">
    <property type="entry name" value="GAL4"/>
    <property type="match status" value="1"/>
</dbReference>
<dbReference type="GeneID" id="28850453"/>
<dbReference type="CDD" id="cd00067">
    <property type="entry name" value="GAL4"/>
    <property type="match status" value="1"/>
</dbReference>
<keyword evidence="1" id="KW-0479">Metal-binding</keyword>
<organism evidence="9 10">
    <name type="scientific">Pochonia chlamydosporia 170</name>
    <dbReference type="NCBI Taxonomy" id="1380566"/>
    <lineage>
        <taxon>Eukaryota</taxon>
        <taxon>Fungi</taxon>
        <taxon>Dikarya</taxon>
        <taxon>Ascomycota</taxon>
        <taxon>Pezizomycotina</taxon>
        <taxon>Sordariomycetes</taxon>
        <taxon>Hypocreomycetidae</taxon>
        <taxon>Hypocreales</taxon>
        <taxon>Clavicipitaceae</taxon>
        <taxon>Pochonia</taxon>
    </lineage>
</organism>
<dbReference type="Proteomes" id="UP000078397">
    <property type="component" value="Unassembled WGS sequence"/>
</dbReference>
<dbReference type="GO" id="GO:0003677">
    <property type="term" value="F:DNA binding"/>
    <property type="evidence" value="ECO:0007669"/>
    <property type="project" value="UniProtKB-KW"/>
</dbReference>
<keyword evidence="6" id="KW-0539">Nucleus</keyword>
<evidence type="ECO:0000256" key="7">
    <source>
        <dbReference type="SAM" id="MobiDB-lite"/>
    </source>
</evidence>
<dbReference type="Pfam" id="PF00172">
    <property type="entry name" value="Zn_clus"/>
    <property type="match status" value="1"/>
</dbReference>
<keyword evidence="4" id="KW-0238">DNA-binding</keyword>
<keyword evidence="3" id="KW-0805">Transcription regulation</keyword>
<evidence type="ECO:0000256" key="1">
    <source>
        <dbReference type="ARBA" id="ARBA00022723"/>
    </source>
</evidence>
<dbReference type="InterPro" id="IPR001138">
    <property type="entry name" value="Zn2Cys6_DnaBD"/>
</dbReference>
<dbReference type="PANTHER" id="PTHR36206">
    <property type="entry name" value="ASPERCRYPTIN BIOSYNTHESIS CLUSTER-SPECIFIC TRANSCRIPTION REGULATOR ATNN-RELATED"/>
    <property type="match status" value="1"/>
</dbReference>
<reference evidence="9 10" key="1">
    <citation type="journal article" date="2016" name="PLoS Pathog.">
        <title>Biosynthesis of antibiotic leucinostatins in bio-control fungus Purpureocillium lilacinum and their inhibition on phytophthora revealed by genome mining.</title>
        <authorList>
            <person name="Wang G."/>
            <person name="Liu Z."/>
            <person name="Lin R."/>
            <person name="Li E."/>
            <person name="Mao Z."/>
            <person name="Ling J."/>
            <person name="Yang Y."/>
            <person name="Yin W.B."/>
            <person name="Xie B."/>
        </authorList>
    </citation>
    <scope>NUCLEOTIDE SEQUENCE [LARGE SCALE GENOMIC DNA]</scope>
    <source>
        <strain evidence="9">170</strain>
    </source>
</reference>
<keyword evidence="10" id="KW-1185">Reference proteome</keyword>
<comment type="caution">
    <text evidence="9">The sequence shown here is derived from an EMBL/GenBank/DDBJ whole genome shotgun (WGS) entry which is preliminary data.</text>
</comment>
<dbReference type="Pfam" id="PF11951">
    <property type="entry name" value="Fungal_trans_2"/>
    <property type="match status" value="1"/>
</dbReference>